<keyword evidence="2" id="KW-1133">Transmembrane helix</keyword>
<dbReference type="Pfam" id="PF07532">
    <property type="entry name" value="Big_4"/>
    <property type="match status" value="3"/>
</dbReference>
<proteinExistence type="predicted"/>
<dbReference type="Proteomes" id="UP000603474">
    <property type="component" value="Unassembled WGS sequence"/>
</dbReference>
<feature type="domain" description="Bacterial Ig-like" evidence="4">
    <location>
        <begin position="32"/>
        <end position="87"/>
    </location>
</feature>
<dbReference type="EMBL" id="JACRWG010000003">
    <property type="protein sequence ID" value="MBC6009025.1"/>
    <property type="molecule type" value="Genomic_DNA"/>
</dbReference>
<accession>A0ABR7K8J3</accession>
<feature type="transmembrane region" description="Helical" evidence="2">
    <location>
        <begin position="286"/>
        <end position="309"/>
    </location>
</feature>
<dbReference type="InterPro" id="IPR011081">
    <property type="entry name" value="Big_4"/>
</dbReference>
<evidence type="ECO:0000256" key="3">
    <source>
        <dbReference type="SAM" id="SignalP"/>
    </source>
</evidence>
<feature type="chain" id="PRO_5045326421" evidence="3">
    <location>
        <begin position="21"/>
        <end position="319"/>
    </location>
</feature>
<sequence length="319" mass="35999">MRKIFIVLLMSLFFISPVYADNHVVNVSYDGEVTTASGEAPSLPLKAKVTFYDGSEKEYNIDWNTFDESLYKTRNASQFTVTGTIADLQVTTSCIVNVEAAKITHIDDLANKTVTIGEALSLPATASVTWSNGDQSNEIIRWDNYDNNALKYVHTFSLNGHIYDQTITQTVHVKYASVTSVSVPAVVYTTTGVEAQLPQYATVSYSNKTSKKVKIIWDNQIFNEVGKYTVYGKLYQSTRKVSIRVEVKKNEDTTTETPKQEEPVKKTKTKKKNKTKKVQKEEKSSFSYVIALVVFTAILFGFITLISFIKRKIRIKENR</sequence>
<evidence type="ECO:0000256" key="1">
    <source>
        <dbReference type="SAM" id="MobiDB-lite"/>
    </source>
</evidence>
<evidence type="ECO:0000259" key="4">
    <source>
        <dbReference type="Pfam" id="PF07532"/>
    </source>
</evidence>
<evidence type="ECO:0000313" key="6">
    <source>
        <dbReference type="Proteomes" id="UP000603474"/>
    </source>
</evidence>
<evidence type="ECO:0000313" key="5">
    <source>
        <dbReference type="EMBL" id="MBC6009025.1"/>
    </source>
</evidence>
<keyword evidence="6" id="KW-1185">Reference proteome</keyword>
<feature type="signal peptide" evidence="3">
    <location>
        <begin position="1"/>
        <end position="20"/>
    </location>
</feature>
<comment type="caution">
    <text evidence="5">The sequence shown here is derived from an EMBL/GenBank/DDBJ whole genome shotgun (WGS) entry which is preliminary data.</text>
</comment>
<organism evidence="5 6">
    <name type="scientific">Catenibacterium faecis</name>
    <dbReference type="NCBI Taxonomy" id="2764323"/>
    <lineage>
        <taxon>Bacteria</taxon>
        <taxon>Bacillati</taxon>
        <taxon>Bacillota</taxon>
        <taxon>Erysipelotrichia</taxon>
        <taxon>Erysipelotrichales</taxon>
        <taxon>Coprobacillaceae</taxon>
        <taxon>Catenibacterium</taxon>
    </lineage>
</organism>
<evidence type="ECO:0000256" key="2">
    <source>
        <dbReference type="SAM" id="Phobius"/>
    </source>
</evidence>
<gene>
    <name evidence="5" type="ORF">H8909_01970</name>
</gene>
<protein>
    <submittedName>
        <fullName evidence="5">Ig-like domain-containing protein</fullName>
    </submittedName>
</protein>
<feature type="compositionally biased region" description="Basic residues" evidence="1">
    <location>
        <begin position="266"/>
        <end position="276"/>
    </location>
</feature>
<name>A0ABR7K8J3_9FIRM</name>
<keyword evidence="2" id="KW-0472">Membrane</keyword>
<feature type="compositionally biased region" description="Basic and acidic residues" evidence="1">
    <location>
        <begin position="249"/>
        <end position="265"/>
    </location>
</feature>
<keyword evidence="3" id="KW-0732">Signal</keyword>
<feature type="domain" description="Bacterial Ig-like" evidence="4">
    <location>
        <begin position="189"/>
        <end position="234"/>
    </location>
</feature>
<feature type="region of interest" description="Disordered" evidence="1">
    <location>
        <begin position="249"/>
        <end position="276"/>
    </location>
</feature>
<keyword evidence="2" id="KW-0812">Transmembrane</keyword>
<dbReference type="RefSeq" id="WP_187011638.1">
    <property type="nucleotide sequence ID" value="NZ_JACRWG010000003.1"/>
</dbReference>
<feature type="domain" description="Bacterial Ig-like" evidence="4">
    <location>
        <begin position="111"/>
        <end position="160"/>
    </location>
</feature>
<reference evidence="5 6" key="1">
    <citation type="submission" date="2020-08" db="EMBL/GenBank/DDBJ databases">
        <authorList>
            <person name="Liu C."/>
            <person name="Sun Q."/>
        </authorList>
    </citation>
    <scope>NUCLEOTIDE SEQUENCE [LARGE SCALE GENOMIC DNA]</scope>
    <source>
        <strain evidence="5 6">NSJ-22</strain>
    </source>
</reference>